<feature type="region of interest" description="Disordered" evidence="1">
    <location>
        <begin position="1"/>
        <end position="21"/>
    </location>
</feature>
<dbReference type="GeneID" id="19204113"/>
<evidence type="ECO:0000256" key="1">
    <source>
        <dbReference type="SAM" id="MobiDB-lite"/>
    </source>
</evidence>
<keyword evidence="3" id="KW-1185">Reference proteome</keyword>
<reference evidence="3" key="1">
    <citation type="journal article" date="2012" name="Science">
        <title>The Paleozoic origin of enzymatic lignin decomposition reconstructed from 31 fungal genomes.</title>
        <authorList>
            <person name="Floudas D."/>
            <person name="Binder M."/>
            <person name="Riley R."/>
            <person name="Barry K."/>
            <person name="Blanchette R.A."/>
            <person name="Henrissat B."/>
            <person name="Martinez A.T."/>
            <person name="Otillar R."/>
            <person name="Spatafora J.W."/>
            <person name="Yadav J.S."/>
            <person name="Aerts A."/>
            <person name="Benoit I."/>
            <person name="Boyd A."/>
            <person name="Carlson A."/>
            <person name="Copeland A."/>
            <person name="Coutinho P.M."/>
            <person name="de Vries R.P."/>
            <person name="Ferreira P."/>
            <person name="Findley K."/>
            <person name="Foster B."/>
            <person name="Gaskell J."/>
            <person name="Glotzer D."/>
            <person name="Gorecki P."/>
            <person name="Heitman J."/>
            <person name="Hesse C."/>
            <person name="Hori C."/>
            <person name="Igarashi K."/>
            <person name="Jurgens J.A."/>
            <person name="Kallen N."/>
            <person name="Kersten P."/>
            <person name="Kohler A."/>
            <person name="Kuees U."/>
            <person name="Kumar T.K.A."/>
            <person name="Kuo A."/>
            <person name="LaButti K."/>
            <person name="Larrondo L.F."/>
            <person name="Lindquist E."/>
            <person name="Ling A."/>
            <person name="Lombard V."/>
            <person name="Lucas S."/>
            <person name="Lundell T."/>
            <person name="Martin R."/>
            <person name="McLaughlin D.J."/>
            <person name="Morgenstern I."/>
            <person name="Morin E."/>
            <person name="Murat C."/>
            <person name="Nagy L.G."/>
            <person name="Nolan M."/>
            <person name="Ohm R.A."/>
            <person name="Patyshakuliyeva A."/>
            <person name="Rokas A."/>
            <person name="Ruiz-Duenas F.J."/>
            <person name="Sabat G."/>
            <person name="Salamov A."/>
            <person name="Samejima M."/>
            <person name="Schmutz J."/>
            <person name="Slot J.C."/>
            <person name="St John F."/>
            <person name="Stenlid J."/>
            <person name="Sun H."/>
            <person name="Sun S."/>
            <person name="Syed K."/>
            <person name="Tsang A."/>
            <person name="Wiebenga A."/>
            <person name="Young D."/>
            <person name="Pisabarro A."/>
            <person name="Eastwood D.C."/>
            <person name="Martin F."/>
            <person name="Cullen D."/>
            <person name="Grigoriev I.V."/>
            <person name="Hibbett D.S."/>
        </authorList>
    </citation>
    <scope>NUCLEOTIDE SEQUENCE [LARGE SCALE GENOMIC DNA]</scope>
    <source>
        <strain evidence="3">RWD-64-598 SS2</strain>
    </source>
</reference>
<feature type="compositionally biased region" description="Low complexity" evidence="1">
    <location>
        <begin position="1"/>
        <end position="17"/>
    </location>
</feature>
<dbReference type="KEGG" id="cput:CONPUDRAFT_159502"/>
<dbReference type="RefSeq" id="XP_007774763.1">
    <property type="nucleotide sequence ID" value="XM_007776573.1"/>
</dbReference>
<proteinExistence type="predicted"/>
<comment type="caution">
    <text evidence="2">The sequence shown here is derived from an EMBL/GenBank/DDBJ whole genome shotgun (WGS) entry which is preliminary data.</text>
</comment>
<organism evidence="2 3">
    <name type="scientific">Coniophora puteana (strain RWD-64-598)</name>
    <name type="common">Brown rot fungus</name>
    <dbReference type="NCBI Taxonomy" id="741705"/>
    <lineage>
        <taxon>Eukaryota</taxon>
        <taxon>Fungi</taxon>
        <taxon>Dikarya</taxon>
        <taxon>Basidiomycota</taxon>
        <taxon>Agaricomycotina</taxon>
        <taxon>Agaricomycetes</taxon>
        <taxon>Agaricomycetidae</taxon>
        <taxon>Boletales</taxon>
        <taxon>Coniophorineae</taxon>
        <taxon>Coniophoraceae</taxon>
        <taxon>Coniophora</taxon>
    </lineage>
</organism>
<evidence type="ECO:0000313" key="2">
    <source>
        <dbReference type="EMBL" id="EIW75381.1"/>
    </source>
</evidence>
<accession>A0A5M3M9P7</accession>
<sequence>MPSPSSETPSTPTLSAPLDEGGWPELYLTCSELSSSSSKGELYQFFEGHANTGNI</sequence>
<evidence type="ECO:0000313" key="3">
    <source>
        <dbReference type="Proteomes" id="UP000053558"/>
    </source>
</evidence>
<dbReference type="EMBL" id="JH711589">
    <property type="protein sequence ID" value="EIW75381.1"/>
    <property type="molecule type" value="Genomic_DNA"/>
</dbReference>
<name>A0A5M3M9P7_CONPW</name>
<dbReference type="Proteomes" id="UP000053558">
    <property type="component" value="Unassembled WGS sequence"/>
</dbReference>
<dbReference type="AlphaFoldDB" id="A0A5M3M9P7"/>
<protein>
    <submittedName>
        <fullName evidence="2">Uncharacterized protein</fullName>
    </submittedName>
</protein>
<gene>
    <name evidence="2" type="ORF">CONPUDRAFT_159502</name>
</gene>